<dbReference type="InterPro" id="IPR020103">
    <property type="entry name" value="PsdUridine_synth_cat_dom_sf"/>
</dbReference>
<dbReference type="SUPFAM" id="SSF55174">
    <property type="entry name" value="Alpha-L RNA-binding motif"/>
    <property type="match status" value="1"/>
</dbReference>
<dbReference type="OrthoDB" id="9807829at2"/>
<dbReference type="InterPro" id="IPR006225">
    <property type="entry name" value="PsdUridine_synth_RluC/D"/>
</dbReference>
<evidence type="ECO:0000313" key="9">
    <source>
        <dbReference type="Proteomes" id="UP000198838"/>
    </source>
</evidence>
<evidence type="ECO:0000256" key="3">
    <source>
        <dbReference type="ARBA" id="ARBA00023235"/>
    </source>
</evidence>
<dbReference type="PANTHER" id="PTHR21600">
    <property type="entry name" value="MITOCHONDRIAL RNA PSEUDOURIDINE SYNTHASE"/>
    <property type="match status" value="1"/>
</dbReference>
<keyword evidence="3 6" id="KW-0413">Isomerase</keyword>
<evidence type="ECO:0000256" key="2">
    <source>
        <dbReference type="ARBA" id="ARBA00010876"/>
    </source>
</evidence>
<dbReference type="InterPro" id="IPR006224">
    <property type="entry name" value="PsdUridine_synth_RluA-like_CS"/>
</dbReference>
<dbReference type="CDD" id="cd00165">
    <property type="entry name" value="S4"/>
    <property type="match status" value="1"/>
</dbReference>
<sequence>MNIYDYVVSDEMDGERLDVYLSLLLEDKSRSYIQKLIKSGNVSVIRSDKPILKIKNSCILSENDKVQVEVPDITMPTIEAENIDLDIIYEDDDILIVNKPKEMVVHPAAGHYTHTLVNGLLYHCKNLSGINGVMRPGIVHRIDMNTTGALIVCKNDYSHKFIAEQLAKHSITRKYEGIVHGVFDNEAGTVEGAIGRDKNDRKKMAIDLKNGKPAITHYKVIKNYKNHAHLEFQLETGRTHQIRVHMKSINHPLLGDDIYGSGKSKIKNLKGQCLHARIIGFIHPTTGKYVEFEAPLPKYFIDILEKSSL</sequence>
<organism evidence="8 9">
    <name type="scientific">Acetitomaculum ruminis DSM 5522</name>
    <dbReference type="NCBI Taxonomy" id="1120918"/>
    <lineage>
        <taxon>Bacteria</taxon>
        <taxon>Bacillati</taxon>
        <taxon>Bacillota</taxon>
        <taxon>Clostridia</taxon>
        <taxon>Lachnospirales</taxon>
        <taxon>Lachnospiraceae</taxon>
        <taxon>Acetitomaculum</taxon>
    </lineage>
</organism>
<dbReference type="RefSeq" id="WP_092869891.1">
    <property type="nucleotide sequence ID" value="NZ_FOJY01000001.1"/>
</dbReference>
<dbReference type="Gene3D" id="3.30.2350.10">
    <property type="entry name" value="Pseudouridine synthase"/>
    <property type="match status" value="1"/>
</dbReference>
<comment type="similarity">
    <text evidence="2 6">Belongs to the pseudouridine synthase RluA family.</text>
</comment>
<comment type="catalytic activity">
    <reaction evidence="1 6">
        <text>a uridine in RNA = a pseudouridine in RNA</text>
        <dbReference type="Rhea" id="RHEA:48348"/>
        <dbReference type="Rhea" id="RHEA-COMP:12068"/>
        <dbReference type="Rhea" id="RHEA-COMP:12069"/>
        <dbReference type="ChEBI" id="CHEBI:65314"/>
        <dbReference type="ChEBI" id="CHEBI:65315"/>
    </reaction>
</comment>
<dbReference type="Gene3D" id="3.10.290.10">
    <property type="entry name" value="RNA-binding S4 domain"/>
    <property type="match status" value="1"/>
</dbReference>
<comment type="function">
    <text evidence="6">Responsible for synthesis of pseudouridine from uracil.</text>
</comment>
<dbReference type="Proteomes" id="UP000198838">
    <property type="component" value="Unassembled WGS sequence"/>
</dbReference>
<dbReference type="STRING" id="1120918.SAMN05216249_101181"/>
<dbReference type="EMBL" id="FOJY01000001">
    <property type="protein sequence ID" value="SFA71742.1"/>
    <property type="molecule type" value="Genomic_DNA"/>
</dbReference>
<gene>
    <name evidence="8" type="ORF">SAMN05216249_101181</name>
</gene>
<dbReference type="SUPFAM" id="SSF55120">
    <property type="entry name" value="Pseudouridine synthase"/>
    <property type="match status" value="1"/>
</dbReference>
<keyword evidence="9" id="KW-1185">Reference proteome</keyword>
<evidence type="ECO:0000256" key="5">
    <source>
        <dbReference type="PROSITE-ProRule" id="PRU00182"/>
    </source>
</evidence>
<feature type="domain" description="RNA-binding S4" evidence="7">
    <location>
        <begin position="15"/>
        <end position="83"/>
    </location>
</feature>
<dbReference type="GO" id="GO:0120159">
    <property type="term" value="F:rRNA pseudouridine synthase activity"/>
    <property type="evidence" value="ECO:0007669"/>
    <property type="project" value="UniProtKB-ARBA"/>
</dbReference>
<dbReference type="AlphaFoldDB" id="A0A1I0V666"/>
<evidence type="ECO:0000256" key="6">
    <source>
        <dbReference type="RuleBase" id="RU362028"/>
    </source>
</evidence>
<dbReference type="Pfam" id="PF00849">
    <property type="entry name" value="PseudoU_synth_2"/>
    <property type="match status" value="1"/>
</dbReference>
<protein>
    <recommendedName>
        <fullName evidence="6">Pseudouridine synthase</fullName>
        <ecNumber evidence="6">5.4.99.-</ecNumber>
    </recommendedName>
</protein>
<evidence type="ECO:0000259" key="7">
    <source>
        <dbReference type="SMART" id="SM00363"/>
    </source>
</evidence>
<dbReference type="GO" id="GO:0003723">
    <property type="term" value="F:RNA binding"/>
    <property type="evidence" value="ECO:0007669"/>
    <property type="project" value="UniProtKB-KW"/>
</dbReference>
<accession>A0A1I0V666</accession>
<reference evidence="8 9" key="1">
    <citation type="submission" date="2016-10" db="EMBL/GenBank/DDBJ databases">
        <authorList>
            <person name="de Groot N.N."/>
        </authorList>
    </citation>
    <scope>NUCLEOTIDE SEQUENCE [LARGE SCALE GENOMIC DNA]</scope>
    <source>
        <strain evidence="8 9">DSM 5522</strain>
    </source>
</reference>
<evidence type="ECO:0000256" key="1">
    <source>
        <dbReference type="ARBA" id="ARBA00000073"/>
    </source>
</evidence>
<dbReference type="InterPro" id="IPR002942">
    <property type="entry name" value="S4_RNA-bd"/>
</dbReference>
<name>A0A1I0V666_9FIRM</name>
<evidence type="ECO:0000313" key="8">
    <source>
        <dbReference type="EMBL" id="SFA71742.1"/>
    </source>
</evidence>
<dbReference type="InterPro" id="IPR050188">
    <property type="entry name" value="RluA_PseudoU_synthase"/>
</dbReference>
<proteinExistence type="inferred from homology"/>
<dbReference type="SMART" id="SM00363">
    <property type="entry name" value="S4"/>
    <property type="match status" value="1"/>
</dbReference>
<dbReference type="InterPro" id="IPR006145">
    <property type="entry name" value="PsdUridine_synth_RsuA/RluA"/>
</dbReference>
<dbReference type="CDD" id="cd02869">
    <property type="entry name" value="PseudoU_synth_RluA_like"/>
    <property type="match status" value="1"/>
</dbReference>
<dbReference type="NCBIfam" id="TIGR00005">
    <property type="entry name" value="rluA_subfam"/>
    <property type="match status" value="1"/>
</dbReference>
<dbReference type="EC" id="5.4.99.-" evidence="6"/>
<feature type="active site" evidence="4">
    <location>
        <position position="143"/>
    </location>
</feature>
<keyword evidence="5" id="KW-0694">RNA-binding</keyword>
<evidence type="ECO:0000256" key="4">
    <source>
        <dbReference type="PIRSR" id="PIRSR606225-1"/>
    </source>
</evidence>
<dbReference type="GO" id="GO:0000455">
    <property type="term" value="P:enzyme-directed rRNA pseudouridine synthesis"/>
    <property type="evidence" value="ECO:0007669"/>
    <property type="project" value="UniProtKB-ARBA"/>
</dbReference>
<dbReference type="PROSITE" id="PS50889">
    <property type="entry name" value="S4"/>
    <property type="match status" value="1"/>
</dbReference>
<dbReference type="InterPro" id="IPR036986">
    <property type="entry name" value="S4_RNA-bd_sf"/>
</dbReference>
<dbReference type="PROSITE" id="PS01129">
    <property type="entry name" value="PSI_RLU"/>
    <property type="match status" value="1"/>
</dbReference>
<dbReference type="PANTHER" id="PTHR21600:SF44">
    <property type="entry name" value="RIBOSOMAL LARGE SUBUNIT PSEUDOURIDINE SYNTHASE D"/>
    <property type="match status" value="1"/>
</dbReference>